<sequence length="91" mass="10625">MWRPYGIWRYTQGGNGKNGFNNGKRENNGNGVNNNNDSKWPKNTPEPAKQDPTARFITYNILLDMRENINNTTHSVVPYRKPYPMRKDIIK</sequence>
<evidence type="ECO:0000313" key="3">
    <source>
        <dbReference type="Proteomes" id="UP000596661"/>
    </source>
</evidence>
<dbReference type="EnsemblPlants" id="evm.model.09.1095">
    <property type="protein sequence ID" value="cds.evm.model.09.1095"/>
    <property type="gene ID" value="evm.TU.09.1095"/>
</dbReference>
<feature type="compositionally biased region" description="Low complexity" evidence="1">
    <location>
        <begin position="18"/>
        <end position="36"/>
    </location>
</feature>
<name>A0A803QDC5_CANSA</name>
<protein>
    <submittedName>
        <fullName evidence="2">Uncharacterized protein</fullName>
    </submittedName>
</protein>
<proteinExistence type="predicted"/>
<feature type="region of interest" description="Disordered" evidence="1">
    <location>
        <begin position="11"/>
        <end position="51"/>
    </location>
</feature>
<accession>A0A803QDC5</accession>
<evidence type="ECO:0000313" key="2">
    <source>
        <dbReference type="EnsemblPlants" id="cds.evm.model.09.1095"/>
    </source>
</evidence>
<dbReference type="AlphaFoldDB" id="A0A803QDC5"/>
<reference evidence="2" key="1">
    <citation type="submission" date="2018-11" db="EMBL/GenBank/DDBJ databases">
        <authorList>
            <person name="Grassa J C."/>
        </authorList>
    </citation>
    <scope>NUCLEOTIDE SEQUENCE [LARGE SCALE GENOMIC DNA]</scope>
</reference>
<organism evidence="2 3">
    <name type="scientific">Cannabis sativa</name>
    <name type="common">Hemp</name>
    <name type="synonym">Marijuana</name>
    <dbReference type="NCBI Taxonomy" id="3483"/>
    <lineage>
        <taxon>Eukaryota</taxon>
        <taxon>Viridiplantae</taxon>
        <taxon>Streptophyta</taxon>
        <taxon>Embryophyta</taxon>
        <taxon>Tracheophyta</taxon>
        <taxon>Spermatophyta</taxon>
        <taxon>Magnoliopsida</taxon>
        <taxon>eudicotyledons</taxon>
        <taxon>Gunneridae</taxon>
        <taxon>Pentapetalae</taxon>
        <taxon>rosids</taxon>
        <taxon>fabids</taxon>
        <taxon>Rosales</taxon>
        <taxon>Cannabaceae</taxon>
        <taxon>Cannabis</taxon>
    </lineage>
</organism>
<keyword evidence="3" id="KW-1185">Reference proteome</keyword>
<reference evidence="2" key="2">
    <citation type="submission" date="2021-03" db="UniProtKB">
        <authorList>
            <consortium name="EnsemblPlants"/>
        </authorList>
    </citation>
    <scope>IDENTIFICATION</scope>
</reference>
<evidence type="ECO:0000256" key="1">
    <source>
        <dbReference type="SAM" id="MobiDB-lite"/>
    </source>
</evidence>
<dbReference type="EMBL" id="UZAU01000737">
    <property type="status" value="NOT_ANNOTATED_CDS"/>
    <property type="molecule type" value="Genomic_DNA"/>
</dbReference>
<dbReference type="Gramene" id="evm.model.09.1095">
    <property type="protein sequence ID" value="cds.evm.model.09.1095"/>
    <property type="gene ID" value="evm.TU.09.1095"/>
</dbReference>
<dbReference type="Proteomes" id="UP000596661">
    <property type="component" value="Chromosome 9"/>
</dbReference>